<evidence type="ECO:0000256" key="3">
    <source>
        <dbReference type="ARBA" id="ARBA00017551"/>
    </source>
</evidence>
<dbReference type="EMBL" id="GEDC01006102">
    <property type="protein sequence ID" value="JAS31196.1"/>
    <property type="molecule type" value="Transcribed_RNA"/>
</dbReference>
<gene>
    <name evidence="5" type="ORF">g.15562</name>
    <name evidence="7" type="ORF">g.15574</name>
    <name evidence="6" type="ORF">g.15576</name>
</gene>
<evidence type="ECO:0000256" key="2">
    <source>
        <dbReference type="ARBA" id="ARBA00006524"/>
    </source>
</evidence>
<evidence type="ECO:0000256" key="4">
    <source>
        <dbReference type="ARBA" id="ARBA00022552"/>
    </source>
</evidence>
<evidence type="ECO:0000256" key="1">
    <source>
        <dbReference type="ARBA" id="ARBA00002210"/>
    </source>
</evidence>
<proteinExistence type="inferred from homology"/>
<reference evidence="5" key="1">
    <citation type="submission" date="2015-12" db="EMBL/GenBank/DDBJ databases">
        <title>De novo transcriptome assembly of four potential Pierce s Disease insect vectors from Arizona vineyards.</title>
        <authorList>
            <person name="Tassone E.E."/>
        </authorList>
    </citation>
    <scope>NUCLEOTIDE SEQUENCE</scope>
</reference>
<comment type="function">
    <text evidence="1">May be involved in 20S pre-rRNA processing.</text>
</comment>
<accession>A0A1B6DBK4</accession>
<evidence type="ECO:0000313" key="5">
    <source>
        <dbReference type="EMBL" id="JAS23073.1"/>
    </source>
</evidence>
<evidence type="ECO:0000313" key="7">
    <source>
        <dbReference type="EMBL" id="JAS31196.1"/>
    </source>
</evidence>
<dbReference type="GO" id="GO:0006364">
    <property type="term" value="P:rRNA processing"/>
    <property type="evidence" value="ECO:0007669"/>
    <property type="project" value="UniProtKB-KW"/>
</dbReference>
<name>A0A1B6DBK4_9HEMI</name>
<organism evidence="5">
    <name type="scientific">Clastoptera arizonana</name>
    <name type="common">Arizona spittle bug</name>
    <dbReference type="NCBI Taxonomy" id="38151"/>
    <lineage>
        <taxon>Eukaryota</taxon>
        <taxon>Metazoa</taxon>
        <taxon>Ecdysozoa</taxon>
        <taxon>Arthropoda</taxon>
        <taxon>Hexapoda</taxon>
        <taxon>Insecta</taxon>
        <taxon>Pterygota</taxon>
        <taxon>Neoptera</taxon>
        <taxon>Paraneoptera</taxon>
        <taxon>Hemiptera</taxon>
        <taxon>Auchenorrhyncha</taxon>
        <taxon>Cercopoidea</taxon>
        <taxon>Clastopteridae</taxon>
        <taxon>Clastoptera</taxon>
    </lineage>
</organism>
<sequence length="155" mass="17507">MESTSFQEYVGIVFNNWTALKLAIEHGMGGPPTVLEMKVNKIIDNISNLLVSGSEWEDVADTLANLMDDEFSTIIEDNSSDEVGFQLFQLFQLYSAGNHQEILASISHLPITTPINIRRTEVQALQKPPEEVQPQNSNNVMQLEEDSDWTIVKRR</sequence>
<dbReference type="EMBL" id="GEDC01014225">
    <property type="protein sequence ID" value="JAS23073.1"/>
    <property type="molecule type" value="Transcribed_RNA"/>
</dbReference>
<dbReference type="InterPro" id="IPR019398">
    <property type="entry name" value="Pre-rRNA_process_TSR2"/>
</dbReference>
<keyword evidence="4" id="KW-0698">rRNA processing</keyword>
<dbReference type="PANTHER" id="PTHR21250">
    <property type="entry name" value="PRE-RRNA-PROCESSING PROTEIN TSR2 HOMOLOG"/>
    <property type="match status" value="1"/>
</dbReference>
<evidence type="ECO:0000313" key="6">
    <source>
        <dbReference type="EMBL" id="JAS31183.1"/>
    </source>
</evidence>
<dbReference type="EMBL" id="GEDC01006115">
    <property type="protein sequence ID" value="JAS31183.1"/>
    <property type="molecule type" value="Transcribed_RNA"/>
</dbReference>
<dbReference type="Pfam" id="PF10273">
    <property type="entry name" value="WGG"/>
    <property type="match status" value="1"/>
</dbReference>
<dbReference type="AlphaFoldDB" id="A0A1B6DBK4"/>
<protein>
    <recommendedName>
        <fullName evidence="3">Pre-rRNA-processing protein TSR2 homolog</fullName>
    </recommendedName>
</protein>
<comment type="similarity">
    <text evidence="2">Belongs to the TSR2 family.</text>
</comment>